<keyword evidence="2" id="KW-0223">Dioxygenase</keyword>
<keyword evidence="2" id="KW-0560">Oxidoreductase</keyword>
<dbReference type="PANTHER" id="PTHR20883:SF48">
    <property type="entry name" value="ECTOINE DIOXYGENASE"/>
    <property type="match status" value="1"/>
</dbReference>
<name>A0ABT3CUE8_9BACT</name>
<dbReference type="Gene3D" id="2.60.120.620">
    <property type="entry name" value="q2cbj1_9rhob like domain"/>
    <property type="match status" value="1"/>
</dbReference>
<keyword evidence="3" id="KW-1185">Reference proteome</keyword>
<sequence length="264" mass="30102">MKLNNQQKEFWDKHSYIIFKGLFANRIGEISTWIQEVSKWPEDMSKWLSFYEMDDAAKLSRIENFIPYHSDLASIINGSEVLAIVEELMGESPVLYKERINFKPPGGGAHAAHQDGVAYESGDLGAFDPKVVPYISVLISVDSATKSNGCFEVVEPWGIDNMNILPMEKPYPHAPNFSKIAQSVEDQLNWVQLETQPGDVIFFTERLPHRSKTNTTNKARRILYGVYNPLKEGDKRAKYYSDKRQNINDSRYMVGNPHAPSKLI</sequence>
<proteinExistence type="predicted"/>
<dbReference type="EMBL" id="JAOYOD010000001">
    <property type="protein sequence ID" value="MCV9387239.1"/>
    <property type="molecule type" value="Genomic_DNA"/>
</dbReference>
<organism evidence="2 3">
    <name type="scientific">Reichenbachiella ulvae</name>
    <dbReference type="NCBI Taxonomy" id="2980104"/>
    <lineage>
        <taxon>Bacteria</taxon>
        <taxon>Pseudomonadati</taxon>
        <taxon>Bacteroidota</taxon>
        <taxon>Cytophagia</taxon>
        <taxon>Cytophagales</taxon>
        <taxon>Reichenbachiellaceae</taxon>
        <taxon>Reichenbachiella</taxon>
    </lineage>
</organism>
<protein>
    <submittedName>
        <fullName evidence="2">Phytanoyl-CoA dioxygenase family protein</fullName>
    </submittedName>
</protein>
<dbReference type="RefSeq" id="WP_264138064.1">
    <property type="nucleotide sequence ID" value="NZ_JAOYOD010000001.1"/>
</dbReference>
<dbReference type="Proteomes" id="UP001300692">
    <property type="component" value="Unassembled WGS sequence"/>
</dbReference>
<gene>
    <name evidence="2" type="ORF">N7U62_11225</name>
</gene>
<dbReference type="Pfam" id="PF05721">
    <property type="entry name" value="PhyH"/>
    <property type="match status" value="1"/>
</dbReference>
<evidence type="ECO:0000313" key="3">
    <source>
        <dbReference type="Proteomes" id="UP001300692"/>
    </source>
</evidence>
<dbReference type="InterPro" id="IPR008775">
    <property type="entry name" value="Phytyl_CoA_dOase-like"/>
</dbReference>
<evidence type="ECO:0000256" key="1">
    <source>
        <dbReference type="ARBA" id="ARBA00001954"/>
    </source>
</evidence>
<dbReference type="PANTHER" id="PTHR20883">
    <property type="entry name" value="PHYTANOYL-COA DIOXYGENASE DOMAIN CONTAINING 1"/>
    <property type="match status" value="1"/>
</dbReference>
<accession>A0ABT3CUE8</accession>
<dbReference type="SUPFAM" id="SSF51197">
    <property type="entry name" value="Clavaminate synthase-like"/>
    <property type="match status" value="1"/>
</dbReference>
<comment type="cofactor">
    <cofactor evidence="1">
        <name>Fe(2+)</name>
        <dbReference type="ChEBI" id="CHEBI:29033"/>
    </cofactor>
</comment>
<comment type="caution">
    <text evidence="2">The sequence shown here is derived from an EMBL/GenBank/DDBJ whole genome shotgun (WGS) entry which is preliminary data.</text>
</comment>
<dbReference type="GO" id="GO:0051213">
    <property type="term" value="F:dioxygenase activity"/>
    <property type="evidence" value="ECO:0007669"/>
    <property type="project" value="UniProtKB-KW"/>
</dbReference>
<reference evidence="2 3" key="1">
    <citation type="submission" date="2022-10" db="EMBL/GenBank/DDBJ databases">
        <title>Comparative genomics and taxonomic characterization of three novel marine species of genus Reichenbachiella exhibiting antioxidant and polysaccharide degradation activities.</title>
        <authorList>
            <person name="Muhammad N."/>
            <person name="Lee Y.-J."/>
            <person name="Ko J."/>
            <person name="Kim S.-G."/>
        </authorList>
    </citation>
    <scope>NUCLEOTIDE SEQUENCE [LARGE SCALE GENOMIC DNA]</scope>
    <source>
        <strain evidence="2 3">ABR2-5</strain>
    </source>
</reference>
<evidence type="ECO:0000313" key="2">
    <source>
        <dbReference type="EMBL" id="MCV9387239.1"/>
    </source>
</evidence>